<evidence type="ECO:0000313" key="2">
    <source>
        <dbReference type="EMBL" id="PNT25734.1"/>
    </source>
</evidence>
<feature type="region of interest" description="Disordered" evidence="1">
    <location>
        <begin position="56"/>
        <end position="75"/>
    </location>
</feature>
<dbReference type="EMBL" id="CM009297">
    <property type="protein sequence ID" value="PNT25734.1"/>
    <property type="molecule type" value="Genomic_DNA"/>
</dbReference>
<proteinExistence type="predicted"/>
<accession>U5G8Q6</accession>
<reference evidence="2 3" key="1">
    <citation type="journal article" date="2006" name="Science">
        <title>The genome of black cottonwood, Populus trichocarpa (Torr. &amp; Gray).</title>
        <authorList>
            <person name="Tuskan G.A."/>
            <person name="Difazio S."/>
            <person name="Jansson S."/>
            <person name="Bohlmann J."/>
            <person name="Grigoriev I."/>
            <person name="Hellsten U."/>
            <person name="Putnam N."/>
            <person name="Ralph S."/>
            <person name="Rombauts S."/>
            <person name="Salamov A."/>
            <person name="Schein J."/>
            <person name="Sterck L."/>
            <person name="Aerts A."/>
            <person name="Bhalerao R.R."/>
            <person name="Bhalerao R.P."/>
            <person name="Blaudez D."/>
            <person name="Boerjan W."/>
            <person name="Brun A."/>
            <person name="Brunner A."/>
            <person name="Busov V."/>
            <person name="Campbell M."/>
            <person name="Carlson J."/>
            <person name="Chalot M."/>
            <person name="Chapman J."/>
            <person name="Chen G.L."/>
            <person name="Cooper D."/>
            <person name="Coutinho P.M."/>
            <person name="Couturier J."/>
            <person name="Covert S."/>
            <person name="Cronk Q."/>
            <person name="Cunningham R."/>
            <person name="Davis J."/>
            <person name="Degroeve S."/>
            <person name="Dejardin A."/>
            <person name="Depamphilis C."/>
            <person name="Detter J."/>
            <person name="Dirks B."/>
            <person name="Dubchak I."/>
            <person name="Duplessis S."/>
            <person name="Ehlting J."/>
            <person name="Ellis B."/>
            <person name="Gendler K."/>
            <person name="Goodstein D."/>
            <person name="Gribskov M."/>
            <person name="Grimwood J."/>
            <person name="Groover A."/>
            <person name="Gunter L."/>
            <person name="Hamberger B."/>
            <person name="Heinze B."/>
            <person name="Helariutta Y."/>
            <person name="Henrissat B."/>
            <person name="Holligan D."/>
            <person name="Holt R."/>
            <person name="Huang W."/>
            <person name="Islam-Faridi N."/>
            <person name="Jones S."/>
            <person name="Jones-Rhoades M."/>
            <person name="Jorgensen R."/>
            <person name="Joshi C."/>
            <person name="Kangasjarvi J."/>
            <person name="Karlsson J."/>
            <person name="Kelleher C."/>
            <person name="Kirkpatrick R."/>
            <person name="Kirst M."/>
            <person name="Kohler A."/>
            <person name="Kalluri U."/>
            <person name="Larimer F."/>
            <person name="Leebens-Mack J."/>
            <person name="Leple J.C."/>
            <person name="Locascio P."/>
            <person name="Lou Y."/>
            <person name="Lucas S."/>
            <person name="Martin F."/>
            <person name="Montanini B."/>
            <person name="Napoli C."/>
            <person name="Nelson D.R."/>
            <person name="Nelson C."/>
            <person name="Nieminen K."/>
            <person name="Nilsson O."/>
            <person name="Pereda V."/>
            <person name="Peter G."/>
            <person name="Philippe R."/>
            <person name="Pilate G."/>
            <person name="Poliakov A."/>
            <person name="Razumovskaya J."/>
            <person name="Richardson P."/>
            <person name="Rinaldi C."/>
            <person name="Ritland K."/>
            <person name="Rouze P."/>
            <person name="Ryaboy D."/>
            <person name="Schmutz J."/>
            <person name="Schrader J."/>
            <person name="Segerman B."/>
            <person name="Shin H."/>
            <person name="Siddiqui A."/>
            <person name="Sterky F."/>
            <person name="Terry A."/>
            <person name="Tsai C.J."/>
            <person name="Uberbacher E."/>
            <person name="Unneberg P."/>
            <person name="Vahala J."/>
            <person name="Wall K."/>
            <person name="Wessler S."/>
            <person name="Yang G."/>
            <person name="Yin T."/>
            <person name="Douglas C."/>
            <person name="Marra M."/>
            <person name="Sandberg G."/>
            <person name="Van de Peer Y."/>
            <person name="Rokhsar D."/>
        </authorList>
    </citation>
    <scope>NUCLEOTIDE SEQUENCE [LARGE SCALE GENOMIC DNA]</scope>
    <source>
        <strain evidence="3">cv. Nisqually</strain>
    </source>
</reference>
<feature type="compositionally biased region" description="Polar residues" evidence="1">
    <location>
        <begin position="62"/>
        <end position="75"/>
    </location>
</feature>
<dbReference type="InParanoid" id="U5G8Q6"/>
<dbReference type="Proteomes" id="UP000006729">
    <property type="component" value="Chromosome 8"/>
</dbReference>
<sequence>MEKEIKELRKSETIAKSEYPVELSKRKRLYLLLSKHTKFDRKTSVTLAKLKRKFLGDHSHDQPSQNHLRTSQTED</sequence>
<dbReference type="AlphaFoldDB" id="U5G8Q6"/>
<dbReference type="HOGENOM" id="CLU_2675701_0_0_1"/>
<evidence type="ECO:0000313" key="3">
    <source>
        <dbReference type="Proteomes" id="UP000006729"/>
    </source>
</evidence>
<evidence type="ECO:0000256" key="1">
    <source>
        <dbReference type="SAM" id="MobiDB-lite"/>
    </source>
</evidence>
<keyword evidence="3" id="KW-1185">Reference proteome</keyword>
<organism evidence="2 3">
    <name type="scientific">Populus trichocarpa</name>
    <name type="common">Western balsam poplar</name>
    <name type="synonym">Populus balsamifera subsp. trichocarpa</name>
    <dbReference type="NCBI Taxonomy" id="3694"/>
    <lineage>
        <taxon>Eukaryota</taxon>
        <taxon>Viridiplantae</taxon>
        <taxon>Streptophyta</taxon>
        <taxon>Embryophyta</taxon>
        <taxon>Tracheophyta</taxon>
        <taxon>Spermatophyta</taxon>
        <taxon>Magnoliopsida</taxon>
        <taxon>eudicotyledons</taxon>
        <taxon>Gunneridae</taxon>
        <taxon>Pentapetalae</taxon>
        <taxon>rosids</taxon>
        <taxon>fabids</taxon>
        <taxon>Malpighiales</taxon>
        <taxon>Salicaceae</taxon>
        <taxon>Saliceae</taxon>
        <taxon>Populus</taxon>
    </lineage>
</organism>
<gene>
    <name evidence="2" type="ORF">POPTR_008G199700</name>
</gene>
<name>U5G8Q6_POPTR</name>
<protein>
    <submittedName>
        <fullName evidence="2">Uncharacterized protein</fullName>
    </submittedName>
</protein>